<evidence type="ECO:0000313" key="2">
    <source>
        <dbReference type="EMBL" id="GHO56634.1"/>
    </source>
</evidence>
<dbReference type="EMBL" id="BNJG01000002">
    <property type="protein sequence ID" value="GHO56634.1"/>
    <property type="molecule type" value="Genomic_DNA"/>
</dbReference>
<name>A0ABQ3UVB6_9CHLR</name>
<protein>
    <submittedName>
        <fullName evidence="2">Uncharacterized protein</fullName>
    </submittedName>
</protein>
<feature type="compositionally biased region" description="Basic and acidic residues" evidence="1">
    <location>
        <begin position="31"/>
        <end position="41"/>
    </location>
</feature>
<accession>A0ABQ3UVB6</accession>
<feature type="region of interest" description="Disordered" evidence="1">
    <location>
        <begin position="1"/>
        <end position="52"/>
    </location>
</feature>
<sequence length="73" mass="8261">MRRADRRKGCSNICSQHDGQCWHKGQGMGRGQDRKGLERKNSKARKQIGLLNNTFTSSIKKLRESARNTDDSG</sequence>
<evidence type="ECO:0000313" key="3">
    <source>
        <dbReference type="Proteomes" id="UP000654345"/>
    </source>
</evidence>
<proteinExistence type="predicted"/>
<evidence type="ECO:0000256" key="1">
    <source>
        <dbReference type="SAM" id="MobiDB-lite"/>
    </source>
</evidence>
<gene>
    <name evidence="2" type="ORF">KSB_51090</name>
</gene>
<organism evidence="2 3">
    <name type="scientific">Ktedonobacter robiniae</name>
    <dbReference type="NCBI Taxonomy" id="2778365"/>
    <lineage>
        <taxon>Bacteria</taxon>
        <taxon>Bacillati</taxon>
        <taxon>Chloroflexota</taxon>
        <taxon>Ktedonobacteria</taxon>
        <taxon>Ktedonobacterales</taxon>
        <taxon>Ktedonobacteraceae</taxon>
        <taxon>Ktedonobacter</taxon>
    </lineage>
</organism>
<comment type="caution">
    <text evidence="2">The sequence shown here is derived from an EMBL/GenBank/DDBJ whole genome shotgun (WGS) entry which is preliminary data.</text>
</comment>
<reference evidence="2 3" key="1">
    <citation type="journal article" date="2021" name="Int. J. Syst. Evol. Microbiol.">
        <title>Reticulibacter mediterranei gen. nov., sp. nov., within the new family Reticulibacteraceae fam. nov., and Ktedonospora formicarum gen. nov., sp. nov., Ktedonobacter robiniae sp. nov., Dictyobacter formicarum sp. nov. and Dictyobacter arantiisoli sp. nov., belonging to the class Ktedonobacteria.</title>
        <authorList>
            <person name="Yabe S."/>
            <person name="Zheng Y."/>
            <person name="Wang C.M."/>
            <person name="Sakai Y."/>
            <person name="Abe K."/>
            <person name="Yokota A."/>
            <person name="Donadio S."/>
            <person name="Cavaletti L."/>
            <person name="Monciardini P."/>
        </authorList>
    </citation>
    <scope>NUCLEOTIDE SEQUENCE [LARGE SCALE GENOMIC DNA]</scope>
    <source>
        <strain evidence="2 3">SOSP1-30</strain>
    </source>
</reference>
<keyword evidence="3" id="KW-1185">Reference proteome</keyword>
<dbReference type="Proteomes" id="UP000654345">
    <property type="component" value="Unassembled WGS sequence"/>
</dbReference>